<evidence type="ECO:0000259" key="1">
    <source>
        <dbReference type="Pfam" id="PF12728"/>
    </source>
</evidence>
<dbReference type="Gene3D" id="1.10.1660.10">
    <property type="match status" value="1"/>
</dbReference>
<sequence length="107" mass="12407">MFSLHLSDRMLLKSLLKEVALEVLEEIQNNDSSTSEKLDTSFTTIEDKFLTREDVSQMLNVSMQTLNNWQKKQILIPLKIGKRVLYKPEDVEKALQKQESNSKNPII</sequence>
<dbReference type="InterPro" id="IPR009061">
    <property type="entry name" value="DNA-bd_dom_put_sf"/>
</dbReference>
<feature type="domain" description="Helix-turn-helix" evidence="1">
    <location>
        <begin position="49"/>
        <end position="98"/>
    </location>
</feature>
<dbReference type="EMBL" id="FXUO01000009">
    <property type="protein sequence ID" value="SMP96561.1"/>
    <property type="molecule type" value="Genomic_DNA"/>
</dbReference>
<comment type="caution">
    <text evidence="2">The sequence shown here is derived from an EMBL/GenBank/DDBJ whole genome shotgun (WGS) entry which is preliminary data.</text>
</comment>
<protein>
    <submittedName>
        <fullName evidence="2">Helix-turn-helix domain-containing protein</fullName>
    </submittedName>
</protein>
<evidence type="ECO:0000313" key="3">
    <source>
        <dbReference type="Proteomes" id="UP001158050"/>
    </source>
</evidence>
<reference evidence="2 3" key="1">
    <citation type="submission" date="2017-05" db="EMBL/GenBank/DDBJ databases">
        <authorList>
            <person name="Varghese N."/>
            <person name="Submissions S."/>
        </authorList>
    </citation>
    <scope>NUCLEOTIDE SEQUENCE [LARGE SCALE GENOMIC DNA]</scope>
    <source>
        <strain evidence="2 3">DSM 18015</strain>
    </source>
</reference>
<organism evidence="2 3">
    <name type="scientific">Epilithonimonas pallida</name>
    <dbReference type="NCBI Taxonomy" id="373671"/>
    <lineage>
        <taxon>Bacteria</taxon>
        <taxon>Pseudomonadati</taxon>
        <taxon>Bacteroidota</taxon>
        <taxon>Flavobacteriia</taxon>
        <taxon>Flavobacteriales</taxon>
        <taxon>Weeksellaceae</taxon>
        <taxon>Chryseobacterium group</taxon>
        <taxon>Epilithonimonas</taxon>
    </lineage>
</organism>
<proteinExistence type="predicted"/>
<dbReference type="Proteomes" id="UP001158050">
    <property type="component" value="Unassembled WGS sequence"/>
</dbReference>
<gene>
    <name evidence="2" type="ORF">SAMN05421679_109110</name>
</gene>
<dbReference type="InterPro" id="IPR041657">
    <property type="entry name" value="HTH_17"/>
</dbReference>
<evidence type="ECO:0000313" key="2">
    <source>
        <dbReference type="EMBL" id="SMP96561.1"/>
    </source>
</evidence>
<accession>A0ABY1R8A9</accession>
<dbReference type="Pfam" id="PF12728">
    <property type="entry name" value="HTH_17"/>
    <property type="match status" value="1"/>
</dbReference>
<name>A0ABY1R8A9_9FLAO</name>
<dbReference type="SUPFAM" id="SSF46955">
    <property type="entry name" value="Putative DNA-binding domain"/>
    <property type="match status" value="1"/>
</dbReference>
<keyword evidence="3" id="KW-1185">Reference proteome</keyword>